<dbReference type="EMBL" id="FOPY01000009">
    <property type="protein sequence ID" value="SFH76788.1"/>
    <property type="molecule type" value="Genomic_DNA"/>
</dbReference>
<evidence type="ECO:0008006" key="3">
    <source>
        <dbReference type="Google" id="ProtNLM"/>
    </source>
</evidence>
<protein>
    <recommendedName>
        <fullName evidence="3">Sugar phosphate isomerase/epimerase</fullName>
    </recommendedName>
</protein>
<dbReference type="AlphaFoldDB" id="A0A1I3CQZ5"/>
<sequence>MRLPNDRGDLTYCLNIHPAETWSEVRQALLGPVRAVRQAVAPDQTFALGLRLSAQAMHTLEDRHVRAELKDILASEGYRAVTVNGFPYGTFHGVRVKEEVYQPDWRCKARLDYTCALAELMAELGAAGDRISLSTVPGTFKPLGAGNESLMADNLLKAAAHCAELERRTGVCVAIAIEPEPYCFLSTIDEVITFFQEYLFSGSAQRRFAELSGISPVQAAEELPRYLGLCYDVCHAAVEFEDPRSSVAQLREAGIAIHKLQLSAALRVARIDARARQALDAFAESTYLHQVVALGRQGVARYADLPEALARGCQADGEEWRIHYHVPIFAETLGEFGTTQPFLSDILDLHRQSPLCTHLEIETYTWHVLPEALKHERIEEAIACELRWVAERLA</sequence>
<dbReference type="InterPro" id="IPR036237">
    <property type="entry name" value="Xyl_isomerase-like_sf"/>
</dbReference>
<evidence type="ECO:0000313" key="2">
    <source>
        <dbReference type="Proteomes" id="UP000199040"/>
    </source>
</evidence>
<proteinExistence type="predicted"/>
<evidence type="ECO:0000313" key="1">
    <source>
        <dbReference type="EMBL" id="SFH76788.1"/>
    </source>
</evidence>
<dbReference type="SUPFAM" id="SSF51658">
    <property type="entry name" value="Xylose isomerase-like"/>
    <property type="match status" value="1"/>
</dbReference>
<keyword evidence="2" id="KW-1185">Reference proteome</keyword>
<dbReference type="Gene3D" id="3.20.20.150">
    <property type="entry name" value="Divalent-metal-dependent TIM barrel enzymes"/>
    <property type="match status" value="1"/>
</dbReference>
<gene>
    <name evidence="1" type="ORF">SAMN04487959_10931</name>
</gene>
<dbReference type="RefSeq" id="WP_092847086.1">
    <property type="nucleotide sequence ID" value="NZ_FOPY01000009.1"/>
</dbReference>
<dbReference type="NCBIfam" id="NF035939">
    <property type="entry name" value="TIM_EboE"/>
    <property type="match status" value="1"/>
</dbReference>
<accession>A0A1I3CQZ5</accession>
<dbReference type="STRING" id="442341.SAMN04487959_10931"/>
<dbReference type="Proteomes" id="UP000199040">
    <property type="component" value="Unassembled WGS sequence"/>
</dbReference>
<reference evidence="1 2" key="1">
    <citation type="submission" date="2016-10" db="EMBL/GenBank/DDBJ databases">
        <authorList>
            <person name="de Groot N.N."/>
        </authorList>
    </citation>
    <scope>NUCLEOTIDE SEQUENCE [LARGE SCALE GENOMIC DNA]</scope>
    <source>
        <strain evidence="1 2">CGMCC 1.6848</strain>
    </source>
</reference>
<name>A0A1I3CQZ5_9GAMM</name>
<organism evidence="1 2">
    <name type="scientific">Modicisalibacter xianhensis</name>
    <dbReference type="NCBI Taxonomy" id="442341"/>
    <lineage>
        <taxon>Bacteria</taxon>
        <taxon>Pseudomonadati</taxon>
        <taxon>Pseudomonadota</taxon>
        <taxon>Gammaproteobacteria</taxon>
        <taxon>Oceanospirillales</taxon>
        <taxon>Halomonadaceae</taxon>
        <taxon>Modicisalibacter</taxon>
    </lineage>
</organism>